<gene>
    <name evidence="3" type="ORF">MYCIT1_LOCUS763</name>
</gene>
<organism evidence="3 4">
    <name type="scientific">Mycena citricolor</name>
    <dbReference type="NCBI Taxonomy" id="2018698"/>
    <lineage>
        <taxon>Eukaryota</taxon>
        <taxon>Fungi</taxon>
        <taxon>Dikarya</taxon>
        <taxon>Basidiomycota</taxon>
        <taxon>Agaricomycotina</taxon>
        <taxon>Agaricomycetes</taxon>
        <taxon>Agaricomycetidae</taxon>
        <taxon>Agaricales</taxon>
        <taxon>Marasmiineae</taxon>
        <taxon>Mycenaceae</taxon>
        <taxon>Mycena</taxon>
    </lineage>
</organism>
<dbReference type="Pfam" id="PF00106">
    <property type="entry name" value="adh_short"/>
    <property type="match status" value="1"/>
</dbReference>
<dbReference type="InterPro" id="IPR051911">
    <property type="entry name" value="SDR_oxidoreductase"/>
</dbReference>
<dbReference type="GO" id="GO:0016491">
    <property type="term" value="F:oxidoreductase activity"/>
    <property type="evidence" value="ECO:0007669"/>
    <property type="project" value="UniProtKB-KW"/>
</dbReference>
<dbReference type="InterPro" id="IPR036291">
    <property type="entry name" value="NAD(P)-bd_dom_sf"/>
</dbReference>
<dbReference type="Gene3D" id="3.40.50.720">
    <property type="entry name" value="NAD(P)-binding Rossmann-like Domain"/>
    <property type="match status" value="1"/>
</dbReference>
<protein>
    <recommendedName>
        <fullName evidence="5">NAD(P)-binding protein</fullName>
    </recommendedName>
</protein>
<dbReference type="PRINTS" id="PR00081">
    <property type="entry name" value="GDHRDH"/>
</dbReference>
<dbReference type="EMBL" id="CAVNYO010000012">
    <property type="protein sequence ID" value="CAK5262232.1"/>
    <property type="molecule type" value="Genomic_DNA"/>
</dbReference>
<accession>A0AAD2GTZ8</accession>
<feature type="non-terminal residue" evidence="3">
    <location>
        <position position="1"/>
    </location>
</feature>
<keyword evidence="4" id="KW-1185">Reference proteome</keyword>
<dbReference type="AlphaFoldDB" id="A0AAD2GTZ8"/>
<dbReference type="PANTHER" id="PTHR43976:SF16">
    <property type="entry name" value="SHORT-CHAIN DEHYDROGENASE_REDUCTASE FAMILY PROTEIN"/>
    <property type="match status" value="1"/>
</dbReference>
<evidence type="ECO:0000256" key="2">
    <source>
        <dbReference type="ARBA" id="ARBA00023002"/>
    </source>
</evidence>
<evidence type="ECO:0000256" key="1">
    <source>
        <dbReference type="ARBA" id="ARBA00006484"/>
    </source>
</evidence>
<proteinExistence type="inferred from homology"/>
<comment type="caution">
    <text evidence="3">The sequence shown here is derived from an EMBL/GenBank/DDBJ whole genome shotgun (WGS) entry which is preliminary data.</text>
</comment>
<dbReference type="InterPro" id="IPR002347">
    <property type="entry name" value="SDR_fam"/>
</dbReference>
<keyword evidence="2" id="KW-0560">Oxidoreductase</keyword>
<reference evidence="3" key="1">
    <citation type="submission" date="2023-11" db="EMBL/GenBank/DDBJ databases">
        <authorList>
            <person name="De Vega J J."/>
            <person name="De Vega J J."/>
        </authorList>
    </citation>
    <scope>NUCLEOTIDE SEQUENCE</scope>
</reference>
<dbReference type="Proteomes" id="UP001295794">
    <property type="component" value="Unassembled WGS sequence"/>
</dbReference>
<sequence length="121" mass="12720">GKDTGRAHSHSTMASPLVWFITGTSTGLGKTLVSTVLARGDLVIATARTLSDIDTVWAGNPNVRTRQLDVTSGPAAIKAVVDEAAGFWGRLDVVVNNAGAGLPGLLEEGGYVHVRWVEQRI</sequence>
<name>A0AAD2GTZ8_9AGAR</name>
<evidence type="ECO:0008006" key="5">
    <source>
        <dbReference type="Google" id="ProtNLM"/>
    </source>
</evidence>
<evidence type="ECO:0000313" key="4">
    <source>
        <dbReference type="Proteomes" id="UP001295794"/>
    </source>
</evidence>
<dbReference type="SUPFAM" id="SSF51735">
    <property type="entry name" value="NAD(P)-binding Rossmann-fold domains"/>
    <property type="match status" value="1"/>
</dbReference>
<evidence type="ECO:0000313" key="3">
    <source>
        <dbReference type="EMBL" id="CAK5262232.1"/>
    </source>
</evidence>
<comment type="similarity">
    <text evidence="1">Belongs to the short-chain dehydrogenases/reductases (SDR) family.</text>
</comment>
<dbReference type="PANTHER" id="PTHR43976">
    <property type="entry name" value="SHORT CHAIN DEHYDROGENASE"/>
    <property type="match status" value="1"/>
</dbReference>